<keyword evidence="7" id="KW-1185">Reference proteome</keyword>
<dbReference type="EMBL" id="BJCL01000017">
    <property type="protein sequence ID" value="GCL65508.1"/>
    <property type="molecule type" value="Genomic_DNA"/>
</dbReference>
<protein>
    <submittedName>
        <fullName evidence="6">Uncharacterized protein</fullName>
    </submittedName>
</protein>
<feature type="transmembrane region" description="Helical" evidence="5">
    <location>
        <begin position="32"/>
        <end position="51"/>
    </location>
</feature>
<name>A0A480B397_9BURK</name>
<evidence type="ECO:0000313" key="6">
    <source>
        <dbReference type="EMBL" id="GCL65508.1"/>
    </source>
</evidence>
<comment type="subcellular location">
    <subcellularLocation>
        <location evidence="1">Membrane</location>
    </subcellularLocation>
</comment>
<dbReference type="GO" id="GO:0016020">
    <property type="term" value="C:membrane"/>
    <property type="evidence" value="ECO:0007669"/>
    <property type="project" value="UniProtKB-SubCell"/>
</dbReference>
<comment type="caution">
    <text evidence="6">The sequence shown here is derived from an EMBL/GenBank/DDBJ whole genome shotgun (WGS) entry which is preliminary data.</text>
</comment>
<evidence type="ECO:0000256" key="3">
    <source>
        <dbReference type="ARBA" id="ARBA00022989"/>
    </source>
</evidence>
<keyword evidence="3 5" id="KW-1133">Transmembrane helix</keyword>
<gene>
    <name evidence="6" type="ORF">AQPW35_45890</name>
</gene>
<evidence type="ECO:0000256" key="1">
    <source>
        <dbReference type="ARBA" id="ARBA00004370"/>
    </source>
</evidence>
<evidence type="ECO:0000313" key="7">
    <source>
        <dbReference type="Proteomes" id="UP000301751"/>
    </source>
</evidence>
<dbReference type="OrthoDB" id="6624477at2"/>
<sequence length="97" mass="11098">MKFGVPLVPLVVLLLPGFISGMWLSTMVNWRFAPVIFGSLAVAYVWMRIVTSRDDQRLTQMVLKLKLAVRNPNRVLRSGARSYAPVGYRGGRHVWRR</sequence>
<proteinExistence type="predicted"/>
<dbReference type="Pfam" id="PF05101">
    <property type="entry name" value="VirB3"/>
    <property type="match status" value="1"/>
</dbReference>
<dbReference type="AlphaFoldDB" id="A0A480B397"/>
<accession>A0A480B397</accession>
<evidence type="ECO:0000256" key="5">
    <source>
        <dbReference type="SAM" id="Phobius"/>
    </source>
</evidence>
<organism evidence="6 7">
    <name type="scientific">Pseudaquabacterium pictum</name>
    <dbReference type="NCBI Taxonomy" id="2315236"/>
    <lineage>
        <taxon>Bacteria</taxon>
        <taxon>Pseudomonadati</taxon>
        <taxon>Pseudomonadota</taxon>
        <taxon>Betaproteobacteria</taxon>
        <taxon>Burkholderiales</taxon>
        <taxon>Sphaerotilaceae</taxon>
        <taxon>Pseudaquabacterium</taxon>
    </lineage>
</organism>
<keyword evidence="4 5" id="KW-0472">Membrane</keyword>
<reference evidence="7" key="1">
    <citation type="submission" date="2019-03" db="EMBL/GenBank/DDBJ databases">
        <title>Aquabacterium pictum sp.nov., the first bacteriochlorophyll a-containing freshwater bacterium in the genus Aquabacterium of the class Betaproteobacteria.</title>
        <authorList>
            <person name="Hirose S."/>
            <person name="Tank M."/>
            <person name="Hara E."/>
            <person name="Tamaki H."/>
            <person name="Takaichi S."/>
            <person name="Haruta S."/>
            <person name="Hanada S."/>
        </authorList>
    </citation>
    <scope>NUCLEOTIDE SEQUENCE [LARGE SCALE GENOMIC DNA]</scope>
    <source>
        <strain evidence="7">W35</strain>
    </source>
</reference>
<dbReference type="Proteomes" id="UP000301751">
    <property type="component" value="Unassembled WGS sequence"/>
</dbReference>
<evidence type="ECO:0000256" key="2">
    <source>
        <dbReference type="ARBA" id="ARBA00022692"/>
    </source>
</evidence>
<dbReference type="InterPro" id="IPR007792">
    <property type="entry name" value="T4SS_VirB3/TrbD/AvhB"/>
</dbReference>
<keyword evidence="2 5" id="KW-0812">Transmembrane</keyword>
<evidence type="ECO:0000256" key="4">
    <source>
        <dbReference type="ARBA" id="ARBA00023136"/>
    </source>
</evidence>
<feature type="transmembrane region" description="Helical" evidence="5">
    <location>
        <begin position="7"/>
        <end position="26"/>
    </location>
</feature>